<dbReference type="Gene3D" id="2.60.120.580">
    <property type="entry name" value="Acetamidase/Formamidase-like domains"/>
    <property type="match status" value="2"/>
</dbReference>
<proteinExistence type="predicted"/>
<dbReference type="AlphaFoldDB" id="A0A078LZA8"/>
<dbReference type="InterPro" id="IPR004304">
    <property type="entry name" value="FmdA_AmdA"/>
</dbReference>
<evidence type="ECO:0000313" key="1">
    <source>
        <dbReference type="EMBL" id="CDZ99295.1"/>
    </source>
</evidence>
<dbReference type="OrthoDB" id="9811740at2"/>
<dbReference type="HOGENOM" id="CLU_032013_1_0_9"/>
<dbReference type="Pfam" id="PF03069">
    <property type="entry name" value="FmdA_AmdA"/>
    <property type="match status" value="2"/>
</dbReference>
<keyword evidence="2" id="KW-1185">Reference proteome</keyword>
<dbReference type="PANTHER" id="PTHR31891">
    <property type="entry name" value="FORMAMIDASE C869.04-RELATED"/>
    <property type="match status" value="1"/>
</dbReference>
<dbReference type="eggNOG" id="COG2421">
    <property type="taxonomic scope" value="Bacteria"/>
</dbReference>
<gene>
    <name evidence="1" type="ORF">BN1048_00393</name>
</gene>
<dbReference type="PANTHER" id="PTHR31891:SF1">
    <property type="entry name" value="FORMAMIDASE C869.04-RELATED"/>
    <property type="match status" value="1"/>
</dbReference>
<reference evidence="1 2" key="1">
    <citation type="submission" date="2014-07" db="EMBL/GenBank/DDBJ databases">
        <authorList>
            <person name="Urmite Genomes Urmite Genomes"/>
        </authorList>
    </citation>
    <scope>NUCLEOTIDE SEQUENCE [LARGE SCALE GENOMIC DNA]</scope>
    <source>
        <strain evidence="1 2">13MG44_air</strain>
    </source>
</reference>
<evidence type="ECO:0000313" key="2">
    <source>
        <dbReference type="Proteomes" id="UP000044136"/>
    </source>
</evidence>
<dbReference type="GO" id="GO:0016811">
    <property type="term" value="F:hydrolase activity, acting on carbon-nitrogen (but not peptide) bonds, in linear amides"/>
    <property type="evidence" value="ECO:0007669"/>
    <property type="project" value="InterPro"/>
</dbReference>
<accession>A0A078LZA8</accession>
<sequence>MSHHKLSKDNLFYAMSKDNEPALKVSLGDTVDIETHDCFTGQITDEESSFGGLDWERINPASGPIYIDGIYAGDVLKVTINKIDISDTGVMVTGPGMGVMGDILENSLVRIYDVDTTNNRVDFNGLSIPVNKMIGVIGVAPPDTPVNNGTPDTHGGNLDSLKMAEGITLYLPVYHDGALFGLGDVHAAMADGEVSVSGLEVTANVNVTFEKAEILKTEHPVIINRDGIYLNVSDESLDTAVDTSVRKMAELLQPKTDLSMEEFTMLMSLAGQAEINQVVDPKKTARYFVPNYILDHYGIHFK</sequence>
<dbReference type="Gene3D" id="3.10.28.20">
    <property type="entry name" value="Acetamidase/Formamidase-like domains"/>
    <property type="match status" value="1"/>
</dbReference>
<dbReference type="EMBL" id="CCSE01000001">
    <property type="protein sequence ID" value="CDZ99295.1"/>
    <property type="molecule type" value="Genomic_DNA"/>
</dbReference>
<dbReference type="STRING" id="1461582.BN1048_00393"/>
<protein>
    <submittedName>
        <fullName evidence="1">Acetamidase/Formamidase family protein</fullName>
    </submittedName>
</protein>
<name>A0A078LZA8_9STAP</name>
<dbReference type="RefSeq" id="WP_035807876.1">
    <property type="nucleotide sequence ID" value="NZ_CCSE01000001.1"/>
</dbReference>
<dbReference type="Proteomes" id="UP000044136">
    <property type="component" value="Unassembled WGS sequence"/>
</dbReference>
<dbReference type="SUPFAM" id="SSF141130">
    <property type="entry name" value="Acetamidase/Formamidase-like"/>
    <property type="match status" value="1"/>
</dbReference>
<organism evidence="1 2">
    <name type="scientific">Jeotgalicoccus saudimassiliensis</name>
    <dbReference type="NCBI Taxonomy" id="1461582"/>
    <lineage>
        <taxon>Bacteria</taxon>
        <taxon>Bacillati</taxon>
        <taxon>Bacillota</taxon>
        <taxon>Bacilli</taxon>
        <taxon>Bacillales</taxon>
        <taxon>Staphylococcaceae</taxon>
        <taxon>Jeotgalicoccus</taxon>
    </lineage>
</organism>